<keyword evidence="7 12" id="KW-1015">Disulfide bond</keyword>
<feature type="domain" description="Cupin type-1" evidence="14">
    <location>
        <begin position="64"/>
        <end position="214"/>
    </location>
</feature>
<evidence type="ECO:0000259" key="14">
    <source>
        <dbReference type="SMART" id="SM00835"/>
    </source>
</evidence>
<evidence type="ECO:0000313" key="16">
    <source>
        <dbReference type="Proteomes" id="UP000027120"/>
    </source>
</evidence>
<evidence type="ECO:0000256" key="9">
    <source>
        <dbReference type="ARBA" id="ARBA00023211"/>
    </source>
</evidence>
<evidence type="ECO:0000313" key="15">
    <source>
        <dbReference type="EMBL" id="KDO82649.1"/>
    </source>
</evidence>
<dbReference type="CDD" id="cd02241">
    <property type="entry name" value="cupin_OxOx"/>
    <property type="match status" value="1"/>
</dbReference>
<feature type="binding site" evidence="11">
    <location>
        <position position="120"/>
    </location>
    <ligand>
        <name>Mn(2+)</name>
        <dbReference type="ChEBI" id="CHEBI:29035"/>
    </ligand>
</feature>
<dbReference type="InterPro" id="IPR011051">
    <property type="entry name" value="RmlC_Cupin_sf"/>
</dbReference>
<dbReference type="Proteomes" id="UP000027120">
    <property type="component" value="Unassembled WGS sequence"/>
</dbReference>
<evidence type="ECO:0000256" key="13">
    <source>
        <dbReference type="RuleBase" id="RU366015"/>
    </source>
</evidence>
<dbReference type="FunFam" id="2.60.120.10:FF:000025">
    <property type="entry name" value="germin-like protein subfamily 2 member 1"/>
    <property type="match status" value="1"/>
</dbReference>
<evidence type="ECO:0000256" key="11">
    <source>
        <dbReference type="PIRSR" id="PIRSR601929-2"/>
    </source>
</evidence>
<feature type="signal peptide" evidence="13">
    <location>
        <begin position="1"/>
        <end position="24"/>
    </location>
</feature>
<evidence type="ECO:0000256" key="12">
    <source>
        <dbReference type="PIRSR" id="PIRSR601929-3"/>
    </source>
</evidence>
<dbReference type="Gene3D" id="2.60.120.10">
    <property type="entry name" value="Jelly Rolls"/>
    <property type="match status" value="1"/>
</dbReference>
<keyword evidence="8" id="KW-0325">Glycoprotein</keyword>
<dbReference type="SMART" id="SM00835">
    <property type="entry name" value="Cupin_1"/>
    <property type="match status" value="1"/>
</dbReference>
<dbReference type="PROSITE" id="PS00725">
    <property type="entry name" value="GERMIN"/>
    <property type="match status" value="1"/>
</dbReference>
<keyword evidence="5 10" id="KW-0479">Metal-binding</keyword>
<evidence type="ECO:0000256" key="1">
    <source>
        <dbReference type="ARBA" id="ARBA00004271"/>
    </source>
</evidence>
<keyword evidence="4 13" id="KW-0964">Secreted</keyword>
<dbReference type="EMBL" id="KK784875">
    <property type="protein sequence ID" value="KDO82649.1"/>
    <property type="molecule type" value="Genomic_DNA"/>
</dbReference>
<feature type="disulfide bond" evidence="12">
    <location>
        <begin position="33"/>
        <end position="50"/>
    </location>
</feature>
<dbReference type="PANTHER" id="PTHR31238">
    <property type="entry name" value="GERMIN-LIKE PROTEIN SUBFAMILY 3 MEMBER 3"/>
    <property type="match status" value="1"/>
</dbReference>
<evidence type="ECO:0000256" key="8">
    <source>
        <dbReference type="ARBA" id="ARBA00023180"/>
    </source>
</evidence>
<keyword evidence="3 13" id="KW-0052">Apoplast</keyword>
<dbReference type="SMR" id="A0A067GSN6"/>
<evidence type="ECO:0000256" key="6">
    <source>
        <dbReference type="ARBA" id="ARBA00022729"/>
    </source>
</evidence>
<dbReference type="PRINTS" id="PR00325">
    <property type="entry name" value="GERMIN"/>
</dbReference>
<keyword evidence="6 13" id="KW-0732">Signal</keyword>
<feature type="binding site" evidence="10">
    <location>
        <position position="120"/>
    </location>
    <ligand>
        <name>oxalate</name>
        <dbReference type="ChEBI" id="CHEBI:30623"/>
    </ligand>
</feature>
<dbReference type="GO" id="GO:0048046">
    <property type="term" value="C:apoplast"/>
    <property type="evidence" value="ECO:0007669"/>
    <property type="project" value="UniProtKB-SubCell"/>
</dbReference>
<comment type="similarity">
    <text evidence="2 13">Belongs to the germin family.</text>
</comment>
<dbReference type="GO" id="GO:0009506">
    <property type="term" value="C:plasmodesma"/>
    <property type="evidence" value="ECO:0007669"/>
    <property type="project" value="UniProtKB-ARBA"/>
</dbReference>
<feature type="binding site" evidence="10">
    <location>
        <position position="115"/>
    </location>
    <ligand>
        <name>oxalate</name>
        <dbReference type="ChEBI" id="CHEBI:30623"/>
    </ligand>
</feature>
<feature type="chain" id="PRO_5019618382" description="Germin-like protein" evidence="13">
    <location>
        <begin position="25"/>
        <end position="222"/>
    </location>
</feature>
<dbReference type="InterPro" id="IPR001929">
    <property type="entry name" value="Germin"/>
</dbReference>
<feature type="binding site" evidence="11">
    <location>
        <position position="115"/>
    </location>
    <ligand>
        <name>Mn(2+)</name>
        <dbReference type="ChEBI" id="CHEBI:29035"/>
    </ligand>
</feature>
<comment type="subcellular location">
    <subcellularLocation>
        <location evidence="1 13">Secreted</location>
        <location evidence="1 13">Extracellular space</location>
        <location evidence="1 13">Apoplast</location>
    </subcellularLocation>
</comment>
<evidence type="ECO:0000256" key="10">
    <source>
        <dbReference type="PIRSR" id="PIRSR601929-1"/>
    </source>
</evidence>
<keyword evidence="9 10" id="KW-0464">Manganese</keyword>
<dbReference type="InterPro" id="IPR006045">
    <property type="entry name" value="Cupin_1"/>
</dbReference>
<sequence>MKISSKTIQLFLYSLALLLSLAKTDPPPLQDFCIADTASPSSFYNNGVPCLNPNSAVSSHFVTSALAKPGKTSGNIFGFNATLTNTKNLPGVNTMGLTMARIDIAANGIVPPHTHPRASEVTICLKGALLVGFVDTLGRLFTQQLRPGDSFVFPKGLIHFLYNMDSSKPALALSGLSSQNPGLQMTSMATFASKPPIPDEVLKKAFQITRQDVSIIRKNLGG</sequence>
<proteinExistence type="inferred from homology"/>
<reference evidence="15 16" key="1">
    <citation type="submission" date="2014-04" db="EMBL/GenBank/DDBJ databases">
        <authorList>
            <consortium name="International Citrus Genome Consortium"/>
            <person name="Gmitter F."/>
            <person name="Chen C."/>
            <person name="Farmerie W."/>
            <person name="Harkins T."/>
            <person name="Desany B."/>
            <person name="Mohiuddin M."/>
            <person name="Kodira C."/>
            <person name="Borodovsky M."/>
            <person name="Lomsadze A."/>
            <person name="Burns P."/>
            <person name="Jenkins J."/>
            <person name="Prochnik S."/>
            <person name="Shu S."/>
            <person name="Chapman J."/>
            <person name="Pitluck S."/>
            <person name="Schmutz J."/>
            <person name="Rokhsar D."/>
        </authorList>
    </citation>
    <scope>NUCLEOTIDE SEQUENCE</scope>
</reference>
<accession>A0A067GSN6</accession>
<dbReference type="AlphaFoldDB" id="A0A067GSN6"/>
<keyword evidence="16" id="KW-1185">Reference proteome</keyword>
<dbReference type="Pfam" id="PF00190">
    <property type="entry name" value="Cupin_1"/>
    <property type="match status" value="1"/>
</dbReference>
<dbReference type="PaxDb" id="2711-XP_006483755.1"/>
<dbReference type="InterPro" id="IPR019780">
    <property type="entry name" value="Germin_Mn-BS"/>
</dbReference>
<dbReference type="GO" id="GO:0030145">
    <property type="term" value="F:manganese ion binding"/>
    <property type="evidence" value="ECO:0007669"/>
    <property type="project" value="UniProtKB-UniRule"/>
</dbReference>
<organism evidence="15 16">
    <name type="scientific">Citrus sinensis</name>
    <name type="common">Sweet orange</name>
    <name type="synonym">Citrus aurantium var. sinensis</name>
    <dbReference type="NCBI Taxonomy" id="2711"/>
    <lineage>
        <taxon>Eukaryota</taxon>
        <taxon>Viridiplantae</taxon>
        <taxon>Streptophyta</taxon>
        <taxon>Embryophyta</taxon>
        <taxon>Tracheophyta</taxon>
        <taxon>Spermatophyta</taxon>
        <taxon>Magnoliopsida</taxon>
        <taxon>eudicotyledons</taxon>
        <taxon>Gunneridae</taxon>
        <taxon>Pentapetalae</taxon>
        <taxon>rosids</taxon>
        <taxon>malvids</taxon>
        <taxon>Sapindales</taxon>
        <taxon>Rutaceae</taxon>
        <taxon>Aurantioideae</taxon>
        <taxon>Citrus</taxon>
    </lineage>
</organism>
<dbReference type="GO" id="GO:0010497">
    <property type="term" value="P:plasmodesmata-mediated intercellular transport"/>
    <property type="evidence" value="ECO:0007669"/>
    <property type="project" value="UniProtKB-ARBA"/>
</dbReference>
<evidence type="ECO:0000256" key="5">
    <source>
        <dbReference type="ARBA" id="ARBA00022723"/>
    </source>
</evidence>
<evidence type="ECO:0000256" key="3">
    <source>
        <dbReference type="ARBA" id="ARBA00022523"/>
    </source>
</evidence>
<protein>
    <recommendedName>
        <fullName evidence="13">Germin-like protein</fullName>
    </recommendedName>
</protein>
<feature type="binding site" evidence="11">
    <location>
        <position position="113"/>
    </location>
    <ligand>
        <name>Mn(2+)</name>
        <dbReference type="ChEBI" id="CHEBI:29035"/>
    </ligand>
</feature>
<dbReference type="GO" id="GO:2000280">
    <property type="term" value="P:regulation of root development"/>
    <property type="evidence" value="ECO:0007669"/>
    <property type="project" value="UniProtKB-ARBA"/>
</dbReference>
<evidence type="ECO:0000256" key="2">
    <source>
        <dbReference type="ARBA" id="ARBA00007456"/>
    </source>
</evidence>
<dbReference type="InterPro" id="IPR014710">
    <property type="entry name" value="RmlC-like_jellyroll"/>
</dbReference>
<name>A0A067GSN6_CITSI</name>
<feature type="binding site" evidence="11">
    <location>
        <position position="159"/>
    </location>
    <ligand>
        <name>Mn(2+)</name>
        <dbReference type="ChEBI" id="CHEBI:29035"/>
    </ligand>
</feature>
<dbReference type="SUPFAM" id="SSF51182">
    <property type="entry name" value="RmlC-like cupins"/>
    <property type="match status" value="1"/>
</dbReference>
<evidence type="ECO:0000256" key="7">
    <source>
        <dbReference type="ARBA" id="ARBA00023157"/>
    </source>
</evidence>
<gene>
    <name evidence="15" type="ORF">CISIN_1g027536mg</name>
</gene>
<evidence type="ECO:0000256" key="4">
    <source>
        <dbReference type="ARBA" id="ARBA00022525"/>
    </source>
</evidence>
<dbReference type="eggNOG" id="ENOG502QQ4A">
    <property type="taxonomic scope" value="Eukaryota"/>
</dbReference>